<dbReference type="Proteomes" id="UP001148629">
    <property type="component" value="Unassembled WGS sequence"/>
</dbReference>
<evidence type="ECO:0000313" key="2">
    <source>
        <dbReference type="Proteomes" id="UP001148629"/>
    </source>
</evidence>
<proteinExistence type="predicted"/>
<organism evidence="1 2">
    <name type="scientific">Fusarium decemcellulare</name>
    <dbReference type="NCBI Taxonomy" id="57161"/>
    <lineage>
        <taxon>Eukaryota</taxon>
        <taxon>Fungi</taxon>
        <taxon>Dikarya</taxon>
        <taxon>Ascomycota</taxon>
        <taxon>Pezizomycotina</taxon>
        <taxon>Sordariomycetes</taxon>
        <taxon>Hypocreomycetidae</taxon>
        <taxon>Hypocreales</taxon>
        <taxon>Nectriaceae</taxon>
        <taxon>Fusarium</taxon>
        <taxon>Fusarium decemcellulare species complex</taxon>
    </lineage>
</organism>
<dbReference type="EMBL" id="JANRMS010001717">
    <property type="protein sequence ID" value="KAJ3526512.1"/>
    <property type="molecule type" value="Genomic_DNA"/>
</dbReference>
<accession>A0ACC1RVB1</accession>
<gene>
    <name evidence="1" type="ORF">NM208_g11157</name>
</gene>
<sequence length="263" mass="28901">MAASFSAANSLPGINARIQGRLLSATLLFSSSPSTCFTEQSWIVPPGSWVIDWFDAGTWSGSRAVAYLTGQAKFRAQYESITTWSAFGSSRPRVNLKDDRLEIEGTIIDTIRDCPATYAERGSSATTKTSMRPCKKKDVTRQINQCFHLVKQENDHTQHSWFTRMVGGSGLKMHAHNATTMATRTLKLGMRFGETIQGRLGWFTKFAKPGDKVAIAAGCSVPVVLRSLAGKNSYMLVGDSIIPQIMRGEKKSVLEQETVLLLS</sequence>
<keyword evidence="2" id="KW-1185">Reference proteome</keyword>
<comment type="caution">
    <text evidence="1">The sequence shown here is derived from an EMBL/GenBank/DDBJ whole genome shotgun (WGS) entry which is preliminary data.</text>
</comment>
<reference evidence="1" key="1">
    <citation type="submission" date="2022-08" db="EMBL/GenBank/DDBJ databases">
        <title>Genome Sequence of Fusarium decemcellulare.</title>
        <authorList>
            <person name="Buettner E."/>
        </authorList>
    </citation>
    <scope>NUCLEOTIDE SEQUENCE</scope>
    <source>
        <strain evidence="1">Babe19</strain>
    </source>
</reference>
<protein>
    <submittedName>
        <fullName evidence="1">Uncharacterized protein</fullName>
    </submittedName>
</protein>
<name>A0ACC1RVB1_9HYPO</name>
<evidence type="ECO:0000313" key="1">
    <source>
        <dbReference type="EMBL" id="KAJ3526512.1"/>
    </source>
</evidence>